<dbReference type="Proteomes" id="UP000813444">
    <property type="component" value="Unassembled WGS sequence"/>
</dbReference>
<dbReference type="OrthoDB" id="4153862at2759"/>
<evidence type="ECO:0000313" key="2">
    <source>
        <dbReference type="EMBL" id="KAH7304712.1"/>
    </source>
</evidence>
<evidence type="ECO:0000313" key="3">
    <source>
        <dbReference type="Proteomes" id="UP000813444"/>
    </source>
</evidence>
<comment type="caution">
    <text evidence="2">The sequence shown here is derived from an EMBL/GenBank/DDBJ whole genome shotgun (WGS) entry which is preliminary data.</text>
</comment>
<protein>
    <recommendedName>
        <fullName evidence="4">Extracellular membrane protein CFEM domain-containing protein</fullName>
    </recommendedName>
</protein>
<evidence type="ECO:0000256" key="1">
    <source>
        <dbReference type="SAM" id="SignalP"/>
    </source>
</evidence>
<gene>
    <name evidence="2" type="ORF">B0I35DRAFT_516664</name>
</gene>
<dbReference type="EMBL" id="JAGPNK010000021">
    <property type="protein sequence ID" value="KAH7304712.1"/>
    <property type="molecule type" value="Genomic_DNA"/>
</dbReference>
<organism evidence="2 3">
    <name type="scientific">Stachybotrys elegans</name>
    <dbReference type="NCBI Taxonomy" id="80388"/>
    <lineage>
        <taxon>Eukaryota</taxon>
        <taxon>Fungi</taxon>
        <taxon>Dikarya</taxon>
        <taxon>Ascomycota</taxon>
        <taxon>Pezizomycotina</taxon>
        <taxon>Sordariomycetes</taxon>
        <taxon>Hypocreomycetidae</taxon>
        <taxon>Hypocreales</taxon>
        <taxon>Stachybotryaceae</taxon>
        <taxon>Stachybotrys</taxon>
    </lineage>
</organism>
<name>A0A8K0WKZ9_9HYPO</name>
<sequence length="98" mass="10410">MQFSLLTIALALTGASAAVIETRQNANRPVPNGGCCVANTSLKQDVCFVNGQSGRCVPDFINGCGARLTCIPDSQLTCNPNQLERGRPFCRRTGVNIP</sequence>
<evidence type="ECO:0008006" key="4">
    <source>
        <dbReference type="Google" id="ProtNLM"/>
    </source>
</evidence>
<accession>A0A8K0WKZ9</accession>
<dbReference type="AlphaFoldDB" id="A0A8K0WKZ9"/>
<proteinExistence type="predicted"/>
<feature type="chain" id="PRO_5035420154" description="Extracellular membrane protein CFEM domain-containing protein" evidence="1">
    <location>
        <begin position="18"/>
        <end position="98"/>
    </location>
</feature>
<reference evidence="2" key="1">
    <citation type="journal article" date="2021" name="Nat. Commun.">
        <title>Genetic determinants of endophytism in the Arabidopsis root mycobiome.</title>
        <authorList>
            <person name="Mesny F."/>
            <person name="Miyauchi S."/>
            <person name="Thiergart T."/>
            <person name="Pickel B."/>
            <person name="Atanasova L."/>
            <person name="Karlsson M."/>
            <person name="Huettel B."/>
            <person name="Barry K.W."/>
            <person name="Haridas S."/>
            <person name="Chen C."/>
            <person name="Bauer D."/>
            <person name="Andreopoulos W."/>
            <person name="Pangilinan J."/>
            <person name="LaButti K."/>
            <person name="Riley R."/>
            <person name="Lipzen A."/>
            <person name="Clum A."/>
            <person name="Drula E."/>
            <person name="Henrissat B."/>
            <person name="Kohler A."/>
            <person name="Grigoriev I.V."/>
            <person name="Martin F.M."/>
            <person name="Hacquard S."/>
        </authorList>
    </citation>
    <scope>NUCLEOTIDE SEQUENCE</scope>
    <source>
        <strain evidence="2">MPI-CAGE-CH-0235</strain>
    </source>
</reference>
<keyword evidence="1" id="KW-0732">Signal</keyword>
<keyword evidence="3" id="KW-1185">Reference proteome</keyword>
<feature type="signal peptide" evidence="1">
    <location>
        <begin position="1"/>
        <end position="17"/>
    </location>
</feature>